<protein>
    <submittedName>
        <fullName evidence="1">Uncharacterized protein</fullName>
    </submittedName>
</protein>
<dbReference type="HOGENOM" id="CLU_3062141_0_0_9"/>
<dbReference type="Proteomes" id="UP000007397">
    <property type="component" value="Chromosome"/>
</dbReference>
<evidence type="ECO:0000313" key="2">
    <source>
        <dbReference type="Proteomes" id="UP000007397"/>
    </source>
</evidence>
<proteinExistence type="predicted"/>
<dbReference type="EMBL" id="HE717023">
    <property type="protein sequence ID" value="CCG45034.1"/>
    <property type="molecule type" value="Genomic_DNA"/>
</dbReference>
<organism evidence="1 2">
    <name type="scientific">Halobacillus halophilus (strain ATCC 35676 / DSM 2266 / JCM 20832 / KCTC 3685 / LMG 17431 / NBRC 102448 / NCIMB 2269)</name>
    <name type="common">Sporosarcina halophila</name>
    <dbReference type="NCBI Taxonomy" id="866895"/>
    <lineage>
        <taxon>Bacteria</taxon>
        <taxon>Bacillati</taxon>
        <taxon>Bacillota</taxon>
        <taxon>Bacilli</taxon>
        <taxon>Bacillales</taxon>
        <taxon>Bacillaceae</taxon>
        <taxon>Halobacillus</taxon>
    </lineage>
</organism>
<gene>
    <name evidence="1" type="ordered locus">HBHAL_2684</name>
</gene>
<name>I0JLL4_HALH3</name>
<keyword evidence="2" id="KW-1185">Reference proteome</keyword>
<dbReference type="KEGG" id="hhd:HBHAL_2684"/>
<accession>I0JLL4</accession>
<dbReference type="eggNOG" id="ENOG50307QT">
    <property type="taxonomic scope" value="Bacteria"/>
</dbReference>
<evidence type="ECO:0000313" key="1">
    <source>
        <dbReference type="EMBL" id="CCG45034.1"/>
    </source>
</evidence>
<dbReference type="AlphaFoldDB" id="I0JLL4"/>
<reference evidence="1 2" key="1">
    <citation type="journal article" date="2013" name="Environ. Microbiol.">
        <title>Chloride and organic osmolytes: a hybrid strategy to cope with elevated salinities by the moderately halophilic, chloride-dependent bacterium Halobacillus halophilus.</title>
        <authorList>
            <person name="Saum S.H."/>
            <person name="Pfeiffer F."/>
            <person name="Palm P."/>
            <person name="Rampp M."/>
            <person name="Schuster S.C."/>
            <person name="Muller V."/>
            <person name="Oesterhelt D."/>
        </authorList>
    </citation>
    <scope>NUCLEOTIDE SEQUENCE [LARGE SCALE GENOMIC DNA]</scope>
    <source>
        <strain evidence="2">ATCC 35676 / DSM 2266 / JCM 20832 / KCTC 3685 / LMG 17431 / NBRC 102448 / NCIMB 2269</strain>
    </source>
</reference>
<sequence length="53" mass="6015">MGWSHMNGKYVIYHQVTGGVIKKATIYAPHRETAKKTYLAKNPKAKITHVFTV</sequence>
<dbReference type="PATRIC" id="fig|866895.3.peg.1700"/>